<sequence>MRRVVISVFAILSFLSLSTSAIAGDDGLGEFIRESVWRRICSSGMNSASVAVVKEGKVLFSEGFGVADRGSAVAADERTLYNIGSISKMFCSLAVMALVEDGILRLDDKVVSNLPDLSFEDCRFGDIAVRMLLNHSSGLPGTVSSGGFSYAVDGGYLDRFIETISRSTLVHDPGVAAPYCNDGFTLAEVLVEKASGMDYFEFLRKRVLLPLGLFSVGRSLGARGSLESPAARYYRTDGRIEPLEVVNLIGAGGLSCTALDLCRFAGMFYTPSFSVLGEASMREMLAPQPVLSSGKGLPNFSFGLGWDATSIRSYEEAGLQVLVKTGGTGHYTSVLFVLPSMEMSIAVLSSGNSDVPELGKEILHRILSDRGVVVQTGDLSVSTETASSLPDWVGEFEGYYGSSSGGLIQLKFDRESNVMDLWEIHGPGEDQRSKVLRCSPLIDGNFKDDKEHIYRLVSDDRGFYLTSPALTFETDTVGLEKLPIPENPVSPQPGVAGALWLRKDMTYSDSSAYYSSAMVRSFMMEDLPGYLIFQQPLMLTSPLKGAVPTEKLRDRLELIVDRSGKTAWLYGTTYGISDEAMVLPIEGMSILLEKDEHCRWLKVQNQGRVSVDLPETGRCLFFVDGECVYDSLIDGETVSVVSGGYMVLVGSSGDRFVLSSQLASHR</sequence>
<evidence type="ECO:0000256" key="1">
    <source>
        <dbReference type="ARBA" id="ARBA00004370"/>
    </source>
</evidence>
<protein>
    <submittedName>
        <fullName evidence="5">CubicO group peptidase, beta-lactamase class C family</fullName>
    </submittedName>
</protein>
<dbReference type="InterPro" id="IPR001466">
    <property type="entry name" value="Beta-lactam-related"/>
</dbReference>
<dbReference type="PANTHER" id="PTHR46825:SF11">
    <property type="entry name" value="PENICILLIN-BINDING PROTEIN 4"/>
    <property type="match status" value="1"/>
</dbReference>
<proteinExistence type="predicted"/>
<dbReference type="OrthoDB" id="9797709at2"/>
<keyword evidence="2" id="KW-0472">Membrane</keyword>
<dbReference type="EMBL" id="FXBB01000044">
    <property type="protein sequence ID" value="SMG48061.1"/>
    <property type="molecule type" value="Genomic_DNA"/>
</dbReference>
<dbReference type="Proteomes" id="UP000193355">
    <property type="component" value="Unassembled WGS sequence"/>
</dbReference>
<gene>
    <name evidence="5" type="ORF">SAMN06275492_1442</name>
</gene>
<accession>A0A1X7L2G8</accession>
<dbReference type="Gene3D" id="3.40.710.10">
    <property type="entry name" value="DD-peptidase/beta-lactamase superfamily"/>
    <property type="match status" value="1"/>
</dbReference>
<feature type="chain" id="PRO_5012665665" evidence="3">
    <location>
        <begin position="24"/>
        <end position="666"/>
    </location>
</feature>
<dbReference type="Pfam" id="PF00144">
    <property type="entry name" value="Beta-lactamase"/>
    <property type="match status" value="1"/>
</dbReference>
<dbReference type="PANTHER" id="PTHR46825">
    <property type="entry name" value="D-ALANYL-D-ALANINE-CARBOXYPEPTIDASE/ENDOPEPTIDASE AMPH"/>
    <property type="match status" value="1"/>
</dbReference>
<dbReference type="STRING" id="561720.SAMN06275492_1442"/>
<comment type="subcellular location">
    <subcellularLocation>
        <location evidence="1">Membrane</location>
    </subcellularLocation>
</comment>
<dbReference type="AlphaFoldDB" id="A0A1X7L2G8"/>
<feature type="signal peptide" evidence="3">
    <location>
        <begin position="1"/>
        <end position="23"/>
    </location>
</feature>
<organism evidence="5 6">
    <name type="scientific">Dethiosulfovibrio salsuginis</name>
    <dbReference type="NCBI Taxonomy" id="561720"/>
    <lineage>
        <taxon>Bacteria</taxon>
        <taxon>Thermotogati</taxon>
        <taxon>Synergistota</taxon>
        <taxon>Synergistia</taxon>
        <taxon>Synergistales</taxon>
        <taxon>Dethiosulfovibrionaceae</taxon>
        <taxon>Dethiosulfovibrio</taxon>
    </lineage>
</organism>
<evidence type="ECO:0000256" key="2">
    <source>
        <dbReference type="ARBA" id="ARBA00023136"/>
    </source>
</evidence>
<dbReference type="GO" id="GO:0016020">
    <property type="term" value="C:membrane"/>
    <property type="evidence" value="ECO:0007669"/>
    <property type="project" value="UniProtKB-SubCell"/>
</dbReference>
<feature type="domain" description="Beta-lactamase-related" evidence="4">
    <location>
        <begin position="44"/>
        <end position="357"/>
    </location>
</feature>
<reference evidence="6" key="1">
    <citation type="submission" date="2017-04" db="EMBL/GenBank/DDBJ databases">
        <authorList>
            <person name="Varghese N."/>
            <person name="Submissions S."/>
        </authorList>
    </citation>
    <scope>NUCLEOTIDE SEQUENCE [LARGE SCALE GENOMIC DNA]</scope>
    <source>
        <strain evidence="6">USBA 82</strain>
    </source>
</reference>
<keyword evidence="6" id="KW-1185">Reference proteome</keyword>
<dbReference type="RefSeq" id="WP_085545540.1">
    <property type="nucleotide sequence ID" value="NZ_FXBB01000044.1"/>
</dbReference>
<keyword evidence="3" id="KW-0732">Signal</keyword>
<name>A0A1X7L2G8_9BACT</name>
<evidence type="ECO:0000313" key="5">
    <source>
        <dbReference type="EMBL" id="SMG48061.1"/>
    </source>
</evidence>
<evidence type="ECO:0000256" key="3">
    <source>
        <dbReference type="SAM" id="SignalP"/>
    </source>
</evidence>
<dbReference type="InterPro" id="IPR050491">
    <property type="entry name" value="AmpC-like"/>
</dbReference>
<evidence type="ECO:0000313" key="6">
    <source>
        <dbReference type="Proteomes" id="UP000193355"/>
    </source>
</evidence>
<dbReference type="SUPFAM" id="SSF56601">
    <property type="entry name" value="beta-lactamase/transpeptidase-like"/>
    <property type="match status" value="1"/>
</dbReference>
<dbReference type="InterPro" id="IPR012338">
    <property type="entry name" value="Beta-lactam/transpept-like"/>
</dbReference>
<evidence type="ECO:0000259" key="4">
    <source>
        <dbReference type="Pfam" id="PF00144"/>
    </source>
</evidence>